<comment type="caution">
    <text evidence="2">The sequence shown here is derived from an EMBL/GenBank/DDBJ whole genome shotgun (WGS) entry which is preliminary data.</text>
</comment>
<dbReference type="AlphaFoldDB" id="A0A420Y521"/>
<feature type="compositionally biased region" description="Low complexity" evidence="1">
    <location>
        <begin position="1"/>
        <end position="19"/>
    </location>
</feature>
<gene>
    <name evidence="2" type="ORF">DL546_004424</name>
</gene>
<keyword evidence="3" id="KW-1185">Reference proteome</keyword>
<feature type="compositionally biased region" description="Polar residues" evidence="1">
    <location>
        <begin position="22"/>
        <end position="47"/>
    </location>
</feature>
<feature type="region of interest" description="Disordered" evidence="1">
    <location>
        <begin position="1"/>
        <end position="65"/>
    </location>
</feature>
<protein>
    <submittedName>
        <fullName evidence="2">Uncharacterized protein</fullName>
    </submittedName>
</protein>
<dbReference type="Proteomes" id="UP000275385">
    <property type="component" value="Unassembled WGS sequence"/>
</dbReference>
<organism evidence="2 3">
    <name type="scientific">Coniochaeta pulveracea</name>
    <dbReference type="NCBI Taxonomy" id="177199"/>
    <lineage>
        <taxon>Eukaryota</taxon>
        <taxon>Fungi</taxon>
        <taxon>Dikarya</taxon>
        <taxon>Ascomycota</taxon>
        <taxon>Pezizomycotina</taxon>
        <taxon>Sordariomycetes</taxon>
        <taxon>Sordariomycetidae</taxon>
        <taxon>Coniochaetales</taxon>
        <taxon>Coniochaetaceae</taxon>
        <taxon>Coniochaeta</taxon>
    </lineage>
</organism>
<sequence length="125" mass="12996">MSTQPSTTDNTTTTTQQDPAVTPSQASKTQSSPSPNDNVATGGSSAQPAPLPLPAPHADGDSPTTVEVNGAAISLADKLGPTVVHADGTVSRIANWAEMTEIERRNTLRVLGKRNQIRLEALRGV</sequence>
<accession>A0A420Y521</accession>
<dbReference type="STRING" id="177199.A0A420Y521"/>
<name>A0A420Y521_9PEZI</name>
<evidence type="ECO:0000313" key="2">
    <source>
        <dbReference type="EMBL" id="RKU42937.1"/>
    </source>
</evidence>
<evidence type="ECO:0000256" key="1">
    <source>
        <dbReference type="SAM" id="MobiDB-lite"/>
    </source>
</evidence>
<proteinExistence type="predicted"/>
<evidence type="ECO:0000313" key="3">
    <source>
        <dbReference type="Proteomes" id="UP000275385"/>
    </source>
</evidence>
<dbReference type="EMBL" id="QVQW01000049">
    <property type="protein sequence ID" value="RKU42937.1"/>
    <property type="molecule type" value="Genomic_DNA"/>
</dbReference>
<reference evidence="2 3" key="1">
    <citation type="submission" date="2018-08" db="EMBL/GenBank/DDBJ databases">
        <title>Draft genome of the lignicolous fungus Coniochaeta pulveracea.</title>
        <authorList>
            <person name="Borstlap C.J."/>
            <person name="De Witt R.N."/>
            <person name="Botha A."/>
            <person name="Volschenk H."/>
        </authorList>
    </citation>
    <scope>NUCLEOTIDE SEQUENCE [LARGE SCALE GENOMIC DNA]</scope>
    <source>
        <strain evidence="2 3">CAB683</strain>
    </source>
</reference>
<dbReference type="PANTHER" id="PTHR39474:SF1">
    <property type="entry name" value="FUNGAL SPECIFIC TRANSCRIPTION FACTOR"/>
    <property type="match status" value="1"/>
</dbReference>
<dbReference type="OrthoDB" id="1939598at2759"/>
<dbReference type="PANTHER" id="PTHR39474">
    <property type="entry name" value="UNNAMED PRODUCT"/>
    <property type="match status" value="1"/>
</dbReference>